<dbReference type="EMBL" id="JAJSOF020000005">
    <property type="protein sequence ID" value="KAJ4448158.1"/>
    <property type="molecule type" value="Genomic_DNA"/>
</dbReference>
<protein>
    <submittedName>
        <fullName evidence="1">Uncharacterized protein</fullName>
    </submittedName>
</protein>
<gene>
    <name evidence="1" type="ORF">ANN_10171</name>
</gene>
<keyword evidence="2" id="KW-1185">Reference proteome</keyword>
<organism evidence="1 2">
    <name type="scientific">Periplaneta americana</name>
    <name type="common">American cockroach</name>
    <name type="synonym">Blatta americana</name>
    <dbReference type="NCBI Taxonomy" id="6978"/>
    <lineage>
        <taxon>Eukaryota</taxon>
        <taxon>Metazoa</taxon>
        <taxon>Ecdysozoa</taxon>
        <taxon>Arthropoda</taxon>
        <taxon>Hexapoda</taxon>
        <taxon>Insecta</taxon>
        <taxon>Pterygota</taxon>
        <taxon>Neoptera</taxon>
        <taxon>Polyneoptera</taxon>
        <taxon>Dictyoptera</taxon>
        <taxon>Blattodea</taxon>
        <taxon>Blattoidea</taxon>
        <taxon>Blattidae</taxon>
        <taxon>Blattinae</taxon>
        <taxon>Periplaneta</taxon>
    </lineage>
</organism>
<accession>A0ABQ8TQP3</accession>
<reference evidence="1 2" key="1">
    <citation type="journal article" date="2022" name="Allergy">
        <title>Genome assembly and annotation of Periplaneta americana reveal a comprehensive cockroach allergen profile.</title>
        <authorList>
            <person name="Wang L."/>
            <person name="Xiong Q."/>
            <person name="Saelim N."/>
            <person name="Wang L."/>
            <person name="Nong W."/>
            <person name="Wan A.T."/>
            <person name="Shi M."/>
            <person name="Liu X."/>
            <person name="Cao Q."/>
            <person name="Hui J.H.L."/>
            <person name="Sookrung N."/>
            <person name="Leung T.F."/>
            <person name="Tungtrongchitr A."/>
            <person name="Tsui S.K.W."/>
        </authorList>
    </citation>
    <scope>NUCLEOTIDE SEQUENCE [LARGE SCALE GENOMIC DNA]</scope>
    <source>
        <strain evidence="1">PWHHKU_190912</strain>
    </source>
</reference>
<comment type="caution">
    <text evidence="1">The sequence shown here is derived from an EMBL/GenBank/DDBJ whole genome shotgun (WGS) entry which is preliminary data.</text>
</comment>
<proteinExistence type="predicted"/>
<sequence>MTIMKAGKNVKLRERVGRPLKRWNDHNWWDLCEKHEHADIKEAFVNTFTSIDDDDDNDNDDDYLTNHNPRSEKLTDPRQIHVEAELPHLFRIPRIASVSLSHFEGHQDCGNCAMLGRRDRTELSEVINHKVINLVDVIGDSEMVFDEMRPRIRHSLPHIFLTVGENLGKTQPNGNFKQERIHARAQVWIGRQVPQPTELRQWQTPHDNTSTSMNAGCSSQHYGCGNI</sequence>
<name>A0ABQ8TQP3_PERAM</name>
<dbReference type="Proteomes" id="UP001148838">
    <property type="component" value="Unassembled WGS sequence"/>
</dbReference>
<evidence type="ECO:0000313" key="1">
    <source>
        <dbReference type="EMBL" id="KAJ4448158.1"/>
    </source>
</evidence>
<evidence type="ECO:0000313" key="2">
    <source>
        <dbReference type="Proteomes" id="UP001148838"/>
    </source>
</evidence>